<accession>A0A5M6INP2</accession>
<gene>
    <name evidence="2" type="ORF">F1189_25435</name>
</gene>
<organism evidence="2 3">
    <name type="scientific">Rhodovastum atsumiense</name>
    <dbReference type="NCBI Taxonomy" id="504468"/>
    <lineage>
        <taxon>Bacteria</taxon>
        <taxon>Pseudomonadati</taxon>
        <taxon>Pseudomonadota</taxon>
        <taxon>Alphaproteobacteria</taxon>
        <taxon>Acetobacterales</taxon>
        <taxon>Acetobacteraceae</taxon>
        <taxon>Rhodovastum</taxon>
    </lineage>
</organism>
<protein>
    <recommendedName>
        <fullName evidence="4">Peptidase C-terminal archaeal/bacterial domain-containing protein</fullName>
    </recommendedName>
</protein>
<reference evidence="2 3" key="1">
    <citation type="submission" date="2019-09" db="EMBL/GenBank/DDBJ databases">
        <title>Genome sequence of Rhodovastum atsumiense, a diverse member of the Acetobacteraceae family of non-sulfur purple photosynthetic bacteria.</title>
        <authorList>
            <person name="Meyer T."/>
            <person name="Kyndt J."/>
        </authorList>
    </citation>
    <scope>NUCLEOTIDE SEQUENCE [LARGE SCALE GENOMIC DNA]</scope>
    <source>
        <strain evidence="2 3">DSM 21279</strain>
    </source>
</reference>
<feature type="region of interest" description="Disordered" evidence="1">
    <location>
        <begin position="54"/>
        <end position="83"/>
    </location>
</feature>
<dbReference type="SUPFAM" id="SSF89260">
    <property type="entry name" value="Collagen-binding domain"/>
    <property type="match status" value="2"/>
</dbReference>
<dbReference type="Proteomes" id="UP000325255">
    <property type="component" value="Unassembled WGS sequence"/>
</dbReference>
<proteinExistence type="predicted"/>
<evidence type="ECO:0000313" key="2">
    <source>
        <dbReference type="EMBL" id="KAA5609178.1"/>
    </source>
</evidence>
<name>A0A5M6INP2_9PROT</name>
<sequence>MRRNTSGFFVAAVPVKARHQHINKPEATMVSTLQPIVPRPFPGPFPGPFPPPFLRDRIPGDTSTNASISVTGTPSASGSTSSRINYSGDHDWFRVELRPGELYQFEANTPNSFLDPTLALRDASGAQVAYNDDRGSAVDPASPLDSRLTYRSDSGGTYYLDVGGYANRSTGDYTVLAREVPANTSTYSSIRPNQTIRGDIQDANDQDWHRVFLQAGRDYSFDVTGNGPNDTLGDPTLAVRDDSGARLAYNDDSNGTNNSHIDFTPGSSGNYYLDVGGYSSSSGAYTLTA</sequence>
<dbReference type="AlphaFoldDB" id="A0A5M6INP2"/>
<comment type="caution">
    <text evidence="2">The sequence shown here is derived from an EMBL/GenBank/DDBJ whole genome shotgun (WGS) entry which is preliminary data.</text>
</comment>
<evidence type="ECO:0000313" key="3">
    <source>
        <dbReference type="Proteomes" id="UP000325255"/>
    </source>
</evidence>
<feature type="compositionally biased region" description="Low complexity" evidence="1">
    <location>
        <begin position="69"/>
        <end position="82"/>
    </location>
</feature>
<evidence type="ECO:0008006" key="4">
    <source>
        <dbReference type="Google" id="ProtNLM"/>
    </source>
</evidence>
<evidence type="ECO:0000256" key="1">
    <source>
        <dbReference type="SAM" id="MobiDB-lite"/>
    </source>
</evidence>
<dbReference type="EMBL" id="VWPK01000057">
    <property type="protein sequence ID" value="KAA5609178.1"/>
    <property type="molecule type" value="Genomic_DNA"/>
</dbReference>
<dbReference type="Gene3D" id="2.60.120.380">
    <property type="match status" value="2"/>
</dbReference>
<dbReference type="OrthoDB" id="223957at2"/>
<keyword evidence="3" id="KW-1185">Reference proteome</keyword>